<evidence type="ECO:0000313" key="12">
    <source>
        <dbReference type="EMBL" id="WOQ69005.1"/>
    </source>
</evidence>
<keyword evidence="7 11" id="KW-1133">Transmembrane helix</keyword>
<dbReference type="InterPro" id="IPR059112">
    <property type="entry name" value="CysZ/EI24"/>
</dbReference>
<name>A0AAU0MEP5_9MICO</name>
<feature type="transmembrane region" description="Helical" evidence="11">
    <location>
        <begin position="155"/>
        <end position="174"/>
    </location>
</feature>
<dbReference type="GO" id="GO:0009675">
    <property type="term" value="F:high-affinity sulfate:proton symporter activity"/>
    <property type="evidence" value="ECO:0007669"/>
    <property type="project" value="TreeGrafter"/>
</dbReference>
<evidence type="ECO:0000256" key="4">
    <source>
        <dbReference type="ARBA" id="ARBA00022519"/>
    </source>
</evidence>
<keyword evidence="5" id="KW-0028">Amino-acid biosynthesis</keyword>
<dbReference type="Pfam" id="PF07264">
    <property type="entry name" value="EI24"/>
    <property type="match status" value="1"/>
</dbReference>
<dbReference type="GO" id="GO:0019344">
    <property type="term" value="P:cysteine biosynthetic process"/>
    <property type="evidence" value="ECO:0007669"/>
    <property type="project" value="TreeGrafter"/>
</dbReference>
<dbReference type="GO" id="GO:0005886">
    <property type="term" value="C:plasma membrane"/>
    <property type="evidence" value="ECO:0007669"/>
    <property type="project" value="TreeGrafter"/>
</dbReference>
<keyword evidence="9 11" id="KW-0472">Membrane</keyword>
<dbReference type="RefSeq" id="WP_330170143.1">
    <property type="nucleotide sequence ID" value="NZ_CP137080.1"/>
</dbReference>
<evidence type="ECO:0000256" key="10">
    <source>
        <dbReference type="SAM" id="MobiDB-lite"/>
    </source>
</evidence>
<evidence type="ECO:0000256" key="2">
    <source>
        <dbReference type="ARBA" id="ARBA00022448"/>
    </source>
</evidence>
<keyword evidence="4" id="KW-0997">Cell inner membrane</keyword>
<feature type="compositionally biased region" description="Basic and acidic residues" evidence="10">
    <location>
        <begin position="250"/>
        <end position="261"/>
    </location>
</feature>
<evidence type="ECO:0000256" key="9">
    <source>
        <dbReference type="ARBA" id="ARBA00023136"/>
    </source>
</evidence>
<evidence type="ECO:0000256" key="7">
    <source>
        <dbReference type="ARBA" id="ARBA00022989"/>
    </source>
</evidence>
<comment type="subcellular location">
    <subcellularLocation>
        <location evidence="1">Membrane</location>
        <topology evidence="1">Multi-pass membrane protein</topology>
    </subcellularLocation>
</comment>
<feature type="transmembrane region" description="Helical" evidence="11">
    <location>
        <begin position="203"/>
        <end position="228"/>
    </location>
</feature>
<keyword evidence="8" id="KW-0764">Sulfate transport</keyword>
<sequence>MREFLHGAALLGRGFSFWRRRPGAMALGLLPAAIVGALLLTGLIALAVNLPALTASVTPFAEGWPGLWAGVIRIAAGTAMLGGALVIVAVSFTAATLVVGEPFYERIWRAVEREAGDPPQDSTYGFWRGVGDAVALVARGVGVALLAGLTGLVPVVGGALGAIVGVTLTGWLLADELSSRALSARGIPAPQRRRLLRAHRARALGFGVATQLCFLVPLGAVASMPAAVAGSTLLARSLLAENSTAAAGHRPVDPRVERDGPGRSARIGS</sequence>
<evidence type="ECO:0000256" key="6">
    <source>
        <dbReference type="ARBA" id="ARBA00022692"/>
    </source>
</evidence>
<dbReference type="KEGG" id="mliy:RYJ27_09850"/>
<evidence type="ECO:0000256" key="1">
    <source>
        <dbReference type="ARBA" id="ARBA00004141"/>
    </source>
</evidence>
<organism evidence="12 13">
    <name type="scientific">Microbacterium limosum</name>
    <dbReference type="NCBI Taxonomy" id="3079935"/>
    <lineage>
        <taxon>Bacteria</taxon>
        <taxon>Bacillati</taxon>
        <taxon>Actinomycetota</taxon>
        <taxon>Actinomycetes</taxon>
        <taxon>Micrococcales</taxon>
        <taxon>Microbacteriaceae</taxon>
        <taxon>Microbacterium</taxon>
    </lineage>
</organism>
<feature type="transmembrane region" description="Helical" evidence="11">
    <location>
        <begin position="23"/>
        <end position="48"/>
    </location>
</feature>
<accession>A0AAU0MEP5</accession>
<evidence type="ECO:0000256" key="5">
    <source>
        <dbReference type="ARBA" id="ARBA00022605"/>
    </source>
</evidence>
<keyword evidence="13" id="KW-1185">Reference proteome</keyword>
<dbReference type="EMBL" id="CP137080">
    <property type="protein sequence ID" value="WOQ69005.1"/>
    <property type="molecule type" value="Genomic_DNA"/>
</dbReference>
<keyword evidence="2" id="KW-0813">Transport</keyword>
<dbReference type="PANTHER" id="PTHR37468:SF1">
    <property type="entry name" value="SULFATE TRANSPORTER CYSZ"/>
    <property type="match status" value="1"/>
</dbReference>
<dbReference type="PANTHER" id="PTHR37468">
    <property type="entry name" value="SULFATE TRANSPORTER CYSZ"/>
    <property type="match status" value="1"/>
</dbReference>
<keyword evidence="3" id="KW-1003">Cell membrane</keyword>
<dbReference type="AlphaFoldDB" id="A0AAU0MEP5"/>
<feature type="region of interest" description="Disordered" evidence="10">
    <location>
        <begin position="245"/>
        <end position="269"/>
    </location>
</feature>
<feature type="transmembrane region" description="Helical" evidence="11">
    <location>
        <begin position="130"/>
        <end position="149"/>
    </location>
</feature>
<dbReference type="InterPro" id="IPR050480">
    <property type="entry name" value="CysZ-like"/>
</dbReference>
<keyword evidence="6 11" id="KW-0812">Transmembrane</keyword>
<gene>
    <name evidence="12" type="ORF">RYJ27_09850</name>
</gene>
<dbReference type="Proteomes" id="UP001329313">
    <property type="component" value="Chromosome"/>
</dbReference>
<evidence type="ECO:0000256" key="8">
    <source>
        <dbReference type="ARBA" id="ARBA00023032"/>
    </source>
</evidence>
<evidence type="ECO:0000256" key="3">
    <source>
        <dbReference type="ARBA" id="ARBA00022475"/>
    </source>
</evidence>
<feature type="transmembrane region" description="Helical" evidence="11">
    <location>
        <begin position="68"/>
        <end position="99"/>
    </location>
</feature>
<dbReference type="GO" id="GO:0000103">
    <property type="term" value="P:sulfate assimilation"/>
    <property type="evidence" value="ECO:0007669"/>
    <property type="project" value="TreeGrafter"/>
</dbReference>
<proteinExistence type="predicted"/>
<evidence type="ECO:0000313" key="13">
    <source>
        <dbReference type="Proteomes" id="UP001329313"/>
    </source>
</evidence>
<protein>
    <submittedName>
        <fullName evidence="12">EI24 domain-containing protein</fullName>
    </submittedName>
</protein>
<evidence type="ECO:0000256" key="11">
    <source>
        <dbReference type="SAM" id="Phobius"/>
    </source>
</evidence>
<reference evidence="12 13" key="1">
    <citation type="submission" date="2023-10" db="EMBL/GenBank/DDBJ databases">
        <title>Y20.</title>
        <authorList>
            <person name="Zhang G."/>
            <person name="Ding Y."/>
        </authorList>
    </citation>
    <scope>NUCLEOTIDE SEQUENCE [LARGE SCALE GENOMIC DNA]</scope>
    <source>
        <strain evidence="12 13">Y20</strain>
    </source>
</reference>